<dbReference type="InterPro" id="IPR000101">
    <property type="entry name" value="GGT_peptidase"/>
</dbReference>
<proteinExistence type="inferred from homology"/>
<dbReference type="GO" id="GO:0103068">
    <property type="term" value="F:leukotriene C4 gamma-glutamyl transferase activity"/>
    <property type="evidence" value="ECO:0007669"/>
    <property type="project" value="UniProtKB-EC"/>
</dbReference>
<dbReference type="UniPathway" id="UPA00204"/>
<name>A0A4R6XT80_9GAMM</name>
<dbReference type="EC" id="3.4.19.13" evidence="7"/>
<feature type="binding site" evidence="6">
    <location>
        <begin position="447"/>
        <end position="448"/>
    </location>
    <ligand>
        <name>L-glutamate</name>
        <dbReference type="ChEBI" id="CHEBI:29985"/>
    </ligand>
</feature>
<dbReference type="GO" id="GO:0036374">
    <property type="term" value="F:glutathione hydrolase activity"/>
    <property type="evidence" value="ECO:0007669"/>
    <property type="project" value="UniProtKB-UniRule"/>
</dbReference>
<evidence type="ECO:0000256" key="5">
    <source>
        <dbReference type="PIRSR" id="PIRSR600101-1"/>
    </source>
</evidence>
<accession>A0A4R6XT80</accession>
<dbReference type="EMBL" id="SNZB01000001">
    <property type="protein sequence ID" value="TDR23155.1"/>
    <property type="molecule type" value="Genomic_DNA"/>
</dbReference>
<comment type="similarity">
    <text evidence="7">Belongs to the gamma-glutamyltransferase family.</text>
</comment>
<evidence type="ECO:0000256" key="8">
    <source>
        <dbReference type="SAM" id="MobiDB-lite"/>
    </source>
</evidence>
<dbReference type="EC" id="2.3.2.2" evidence="7"/>
<gene>
    <name evidence="10" type="ORF">C8D91_0013</name>
</gene>
<dbReference type="PANTHER" id="PTHR43199:SF6">
    <property type="entry name" value="GLUTATHIONE HYDROLASE PROENZYME"/>
    <property type="match status" value="1"/>
</dbReference>
<dbReference type="InterPro" id="IPR043137">
    <property type="entry name" value="GGT_ssub_C"/>
</dbReference>
<comment type="catalytic activity">
    <reaction evidence="2 7">
        <text>glutathione + H2O = L-cysteinylglycine + L-glutamate</text>
        <dbReference type="Rhea" id="RHEA:28807"/>
        <dbReference type="ChEBI" id="CHEBI:15377"/>
        <dbReference type="ChEBI" id="CHEBI:29985"/>
        <dbReference type="ChEBI" id="CHEBI:57925"/>
        <dbReference type="ChEBI" id="CHEBI:61694"/>
        <dbReference type="EC" id="3.4.19.13"/>
    </reaction>
</comment>
<feature type="compositionally biased region" description="Polar residues" evidence="8">
    <location>
        <begin position="556"/>
        <end position="566"/>
    </location>
</feature>
<evidence type="ECO:0000256" key="2">
    <source>
        <dbReference type="ARBA" id="ARBA00001089"/>
    </source>
</evidence>
<dbReference type="AlphaFoldDB" id="A0A4R6XT80"/>
<evidence type="ECO:0000256" key="1">
    <source>
        <dbReference type="ARBA" id="ARBA00001049"/>
    </source>
</evidence>
<feature type="binding site" evidence="6">
    <location>
        <position position="418"/>
    </location>
    <ligand>
        <name>L-glutamate</name>
        <dbReference type="ChEBI" id="CHEBI:29985"/>
    </ligand>
</feature>
<evidence type="ECO:0000313" key="11">
    <source>
        <dbReference type="Proteomes" id="UP000295724"/>
    </source>
</evidence>
<keyword evidence="7" id="KW-0865">Zymogen</keyword>
<dbReference type="Proteomes" id="UP000295724">
    <property type="component" value="Unassembled WGS sequence"/>
</dbReference>
<dbReference type="PRINTS" id="PR01210">
    <property type="entry name" value="GGTRANSPTASE"/>
</dbReference>
<feature type="region of interest" description="Disordered" evidence="8">
    <location>
        <begin position="547"/>
        <end position="566"/>
    </location>
</feature>
<evidence type="ECO:0000256" key="7">
    <source>
        <dbReference type="RuleBase" id="RU368036"/>
    </source>
</evidence>
<dbReference type="InterPro" id="IPR029055">
    <property type="entry name" value="Ntn_hydrolases_N"/>
</dbReference>
<comment type="catalytic activity">
    <reaction evidence="1 7">
        <text>an S-substituted glutathione + H2O = an S-substituted L-cysteinylglycine + L-glutamate</text>
        <dbReference type="Rhea" id="RHEA:59468"/>
        <dbReference type="ChEBI" id="CHEBI:15377"/>
        <dbReference type="ChEBI" id="CHEBI:29985"/>
        <dbReference type="ChEBI" id="CHEBI:90779"/>
        <dbReference type="ChEBI" id="CHEBI:143103"/>
        <dbReference type="EC" id="3.4.19.13"/>
    </reaction>
</comment>
<comment type="caution">
    <text evidence="10">The sequence shown here is derived from an EMBL/GenBank/DDBJ whole genome shotgun (WGS) entry which is preliminary data.</text>
</comment>
<comment type="subunit">
    <text evidence="7">This enzyme consists of two polypeptide chains, which are synthesized in precursor form from a single polypeptide.</text>
</comment>
<dbReference type="PANTHER" id="PTHR43199">
    <property type="entry name" value="GLUTATHIONE HYDROLASE"/>
    <property type="match status" value="1"/>
</dbReference>
<dbReference type="GO" id="GO:0006750">
    <property type="term" value="P:glutathione biosynthetic process"/>
    <property type="evidence" value="ECO:0007669"/>
    <property type="project" value="UniProtKB-KW"/>
</dbReference>
<feature type="binding site" evidence="6">
    <location>
        <begin position="394"/>
        <end position="396"/>
    </location>
    <ligand>
        <name>L-glutamate</name>
        <dbReference type="ChEBI" id="CHEBI:29985"/>
    </ligand>
</feature>
<dbReference type="NCBIfam" id="TIGR00066">
    <property type="entry name" value="g_glut_trans"/>
    <property type="match status" value="1"/>
</dbReference>
<feature type="signal peptide" evidence="9">
    <location>
        <begin position="1"/>
        <end position="27"/>
    </location>
</feature>
<comment type="catalytic activity">
    <reaction evidence="4 7">
        <text>an N-terminal (5-L-glutamyl)-[peptide] + an alpha-amino acid = 5-L-glutamyl amino acid + an N-terminal L-alpha-aminoacyl-[peptide]</text>
        <dbReference type="Rhea" id="RHEA:23904"/>
        <dbReference type="Rhea" id="RHEA-COMP:9780"/>
        <dbReference type="Rhea" id="RHEA-COMP:9795"/>
        <dbReference type="ChEBI" id="CHEBI:77644"/>
        <dbReference type="ChEBI" id="CHEBI:78597"/>
        <dbReference type="ChEBI" id="CHEBI:78599"/>
        <dbReference type="ChEBI" id="CHEBI:78608"/>
        <dbReference type="EC" id="2.3.2.2"/>
    </reaction>
</comment>
<feature type="binding site" evidence="6">
    <location>
        <position position="99"/>
    </location>
    <ligand>
        <name>L-glutamate</name>
        <dbReference type="ChEBI" id="CHEBI:29985"/>
    </ligand>
</feature>
<keyword evidence="7 10" id="KW-0378">Hydrolase</keyword>
<keyword evidence="3 7" id="KW-0012">Acyltransferase</keyword>
<evidence type="ECO:0000256" key="4">
    <source>
        <dbReference type="ARBA" id="ARBA00047417"/>
    </source>
</evidence>
<dbReference type="OrthoDB" id="5297205at2"/>
<reference evidence="10 11" key="1">
    <citation type="submission" date="2019-03" db="EMBL/GenBank/DDBJ databases">
        <title>Genomic Encyclopedia of Type Strains, Phase IV (KMG-IV): sequencing the most valuable type-strain genomes for metagenomic binning, comparative biology and taxonomic classification.</title>
        <authorList>
            <person name="Goeker M."/>
        </authorList>
    </citation>
    <scope>NUCLEOTIDE SEQUENCE [LARGE SCALE GENOMIC DNA]</scope>
    <source>
        <strain evidence="10 11">DSM 25488</strain>
    </source>
</reference>
<feature type="binding site" evidence="6">
    <location>
        <position position="468"/>
    </location>
    <ligand>
        <name>L-glutamate</name>
        <dbReference type="ChEBI" id="CHEBI:29985"/>
    </ligand>
</feature>
<evidence type="ECO:0000313" key="10">
    <source>
        <dbReference type="EMBL" id="TDR23155.1"/>
    </source>
</evidence>
<protein>
    <recommendedName>
        <fullName evidence="7">Glutathione hydrolase proenzyme</fullName>
        <ecNumber evidence="7">2.3.2.2</ecNumber>
        <ecNumber evidence="7">3.4.19.13</ecNumber>
    </recommendedName>
    <component>
        <recommendedName>
            <fullName evidence="7">Glutathione hydrolase large chain</fullName>
        </recommendedName>
    </component>
    <component>
        <recommendedName>
            <fullName evidence="7">Glutathione hydrolase small chain</fullName>
        </recommendedName>
    </component>
</protein>
<keyword evidence="7" id="KW-0317">Glutathione biosynthesis</keyword>
<organism evidence="10 11">
    <name type="scientific">Marinicella litoralis</name>
    <dbReference type="NCBI Taxonomy" id="644220"/>
    <lineage>
        <taxon>Bacteria</taxon>
        <taxon>Pseudomonadati</taxon>
        <taxon>Pseudomonadota</taxon>
        <taxon>Gammaproteobacteria</taxon>
        <taxon>Lysobacterales</taxon>
        <taxon>Marinicellaceae</taxon>
        <taxon>Marinicella</taxon>
    </lineage>
</organism>
<evidence type="ECO:0000256" key="9">
    <source>
        <dbReference type="SAM" id="SignalP"/>
    </source>
</evidence>
<keyword evidence="11" id="KW-1185">Reference proteome</keyword>
<dbReference type="InterPro" id="IPR043138">
    <property type="entry name" value="GGT_lsub"/>
</dbReference>
<feature type="chain" id="PRO_5020241787" description="Glutathione hydrolase proenzyme" evidence="9">
    <location>
        <begin position="28"/>
        <end position="566"/>
    </location>
</feature>
<evidence type="ECO:0000256" key="3">
    <source>
        <dbReference type="ARBA" id="ARBA00023315"/>
    </source>
</evidence>
<dbReference type="RefSeq" id="WP_099018186.1">
    <property type="nucleotide sequence ID" value="NZ_NIHB01000001.1"/>
</dbReference>
<keyword evidence="9" id="KW-0732">Signal</keyword>
<sequence>MKAKILNPVIQALSLTALICICGSTWAESPKQAGIASAHPMATEAGHRVLAQGGNAFDAAIAVSSTLAVVEQQSSGIGGGAFWLLHRAKDGKNVMIDGREEAPAKAYPDMYLDENGDVNRDLALNGPLAAAIPGEIAGFEHLAKHYGKLPLSVSLQPAIEAAENGFPAYPRIIRTIERKAKVLQRYPASTAIYFPNGQLPKEGQLIIQKDLAETLKAVAKNGKAGFYEGTVAKKLVTAVQKHGGIWTLDDLKNYTVKERQPITTNYRGHQLVTAAPPSSGGIALATILNVLSAWDLTQMDLEQSRADRIHLVTEAMRRAYRDRSIYLGDTDFVEVPIQLLTHPYYAAGLRASINPNKALPSDYLPGISENPKGEDTTHFSIIDTEGNMVSATLTVNTGLASGFIAEGTGVLLNNEMDDFSAKPGEPNAFGLIGDEANKIEPGKRPLSSMSPTFVFSEDQVAVLGTPGGSRIITMVLLGLLDYFDGHDVHSWVSKPRYHHQYLPDRLYTEKDAFDQVTIDALTAKGHEVVVSKGQWGNMHAVHWNKTTGEVDAASDPRTTTGSAVVK</sequence>
<evidence type="ECO:0000256" key="6">
    <source>
        <dbReference type="PIRSR" id="PIRSR600101-2"/>
    </source>
</evidence>
<dbReference type="GO" id="GO:0006751">
    <property type="term" value="P:glutathione catabolic process"/>
    <property type="evidence" value="ECO:0007669"/>
    <property type="project" value="UniProtKB-UniRule"/>
</dbReference>
<dbReference type="Pfam" id="PF01019">
    <property type="entry name" value="G_glu_transpept"/>
    <property type="match status" value="1"/>
</dbReference>
<dbReference type="SUPFAM" id="SSF56235">
    <property type="entry name" value="N-terminal nucleophile aminohydrolases (Ntn hydrolases)"/>
    <property type="match status" value="1"/>
</dbReference>
<comment type="PTM">
    <text evidence="7">Cleaved by autocatalysis into a large and a small subunit.</text>
</comment>
<keyword evidence="7" id="KW-0808">Transferase</keyword>
<dbReference type="InterPro" id="IPR051792">
    <property type="entry name" value="GGT_bact"/>
</dbReference>
<dbReference type="Gene3D" id="1.10.246.130">
    <property type="match status" value="1"/>
</dbReference>
<comment type="pathway">
    <text evidence="7">Sulfur metabolism; glutathione metabolism.</text>
</comment>
<dbReference type="Gene3D" id="3.60.20.40">
    <property type="match status" value="1"/>
</dbReference>
<feature type="active site" description="Nucleophile" evidence="5">
    <location>
        <position position="376"/>
    </location>
</feature>